<proteinExistence type="predicted"/>
<evidence type="ECO:0000313" key="7">
    <source>
        <dbReference type="Proteomes" id="UP000427906"/>
    </source>
</evidence>
<dbReference type="Gene3D" id="3.10.20.310">
    <property type="entry name" value="membrane protein fhac"/>
    <property type="match status" value="1"/>
</dbReference>
<dbReference type="KEGG" id="dalk:DSCA_22920"/>
<evidence type="ECO:0008006" key="8">
    <source>
        <dbReference type="Google" id="ProtNLM"/>
    </source>
</evidence>
<dbReference type="InterPro" id="IPR005565">
    <property type="entry name" value="Hemolysn_activator_HlyB_C"/>
</dbReference>
<evidence type="ECO:0000259" key="5">
    <source>
        <dbReference type="Pfam" id="PF08479"/>
    </source>
</evidence>
<reference evidence="6 7" key="1">
    <citation type="submission" date="2019-11" db="EMBL/GenBank/DDBJ databases">
        <title>Comparative genomics of hydrocarbon-degrading Desulfosarcina strains.</title>
        <authorList>
            <person name="Watanabe M."/>
            <person name="Kojima H."/>
            <person name="Fukui M."/>
        </authorList>
    </citation>
    <scope>NUCLEOTIDE SEQUENCE [LARGE SCALE GENOMIC DNA]</scope>
    <source>
        <strain evidence="6 7">PL12</strain>
    </source>
</reference>
<evidence type="ECO:0000259" key="4">
    <source>
        <dbReference type="Pfam" id="PF03865"/>
    </source>
</evidence>
<dbReference type="GO" id="GO:0098046">
    <property type="term" value="C:type V protein secretion system complex"/>
    <property type="evidence" value="ECO:0007669"/>
    <property type="project" value="TreeGrafter"/>
</dbReference>
<sequence>MEVLSGYLGSGKTADDVEKARFALERYYHEKGYPTALVNIPEQTVEGGIVRLEVIESKIRRVRITGNRYFTMEKILNALPTFREGKMLYVPNVQSELAVINRNPDLKVAPVLMPGKELGTIDVELKVKDKLPLHGSLELNNRNTHTTTDLRLNGMLRYDNLWQKDHAISFQFQTSPEDTQEVKLISGSYVWPSFFGEDNMSVLYGVISDSDTAFGSGFTVLGKGYIVGYREIMPLPRLNDYAHNLTLGVDYKDFDEDLGFGDDVEETPVTYVPLSVSYSSSLRSESGVTRFSTGLDLALRGLVSSESEFVNKRYNARGNYIIFGAGVDREQNLPLGMSLLAKINGQLADQPLISNEQYTVGGMMSLHGYKESEASGDNALHGNFTFSSPNLADLFKWGDRLKINLRAYYDAAYLTVNDPLPGEDEETTLQGTGVGIRGTWDNRIEVVVDWGLALEATTDTDSGDNVVYFLTKFQF</sequence>
<dbReference type="InterPro" id="IPR051544">
    <property type="entry name" value="TPS_OM_transporter"/>
</dbReference>
<keyword evidence="2" id="KW-0812">Transmembrane</keyword>
<keyword evidence="3" id="KW-0998">Cell outer membrane</keyword>
<accession>A0A5K7YFQ0</accession>
<dbReference type="PANTHER" id="PTHR34597:SF6">
    <property type="entry name" value="BLR6126 PROTEIN"/>
    <property type="match status" value="1"/>
</dbReference>
<dbReference type="Pfam" id="PF08479">
    <property type="entry name" value="POTRA_2"/>
    <property type="match status" value="1"/>
</dbReference>
<feature type="domain" description="Polypeptide-transport-associated ShlB-type" evidence="5">
    <location>
        <begin position="3"/>
        <end position="56"/>
    </location>
</feature>
<dbReference type="GO" id="GO:0008320">
    <property type="term" value="F:protein transmembrane transporter activity"/>
    <property type="evidence" value="ECO:0007669"/>
    <property type="project" value="TreeGrafter"/>
</dbReference>
<dbReference type="InterPro" id="IPR013686">
    <property type="entry name" value="Polypept-transport_assoc_ShlB"/>
</dbReference>
<dbReference type="Pfam" id="PF03865">
    <property type="entry name" value="ShlB"/>
    <property type="match status" value="1"/>
</dbReference>
<evidence type="ECO:0000313" key="6">
    <source>
        <dbReference type="EMBL" id="BBO68362.1"/>
    </source>
</evidence>
<protein>
    <recommendedName>
        <fullName evidence="8">POTRA domain-containing protein</fullName>
    </recommendedName>
</protein>
<organism evidence="6 7">
    <name type="scientific">Desulfosarcina alkanivorans</name>
    <dbReference type="NCBI Taxonomy" id="571177"/>
    <lineage>
        <taxon>Bacteria</taxon>
        <taxon>Pseudomonadati</taxon>
        <taxon>Thermodesulfobacteriota</taxon>
        <taxon>Desulfobacteria</taxon>
        <taxon>Desulfobacterales</taxon>
        <taxon>Desulfosarcinaceae</taxon>
        <taxon>Desulfosarcina</taxon>
    </lineage>
</organism>
<feature type="domain" description="Haemolysin activator HlyB C-terminal" evidence="4">
    <location>
        <begin position="119"/>
        <end position="438"/>
    </location>
</feature>
<dbReference type="Gene3D" id="2.40.160.50">
    <property type="entry name" value="membrane protein fhac: a member of the omp85/tpsb transporter family"/>
    <property type="match status" value="1"/>
</dbReference>
<dbReference type="PANTHER" id="PTHR34597">
    <property type="entry name" value="SLR1661 PROTEIN"/>
    <property type="match status" value="1"/>
</dbReference>
<dbReference type="Proteomes" id="UP000427906">
    <property type="component" value="Chromosome"/>
</dbReference>
<evidence type="ECO:0000256" key="1">
    <source>
        <dbReference type="ARBA" id="ARBA00022452"/>
    </source>
</evidence>
<keyword evidence="1" id="KW-1134">Transmembrane beta strand</keyword>
<evidence type="ECO:0000256" key="3">
    <source>
        <dbReference type="ARBA" id="ARBA00023237"/>
    </source>
</evidence>
<gene>
    <name evidence="6" type="ORF">DSCA_22920</name>
</gene>
<name>A0A5K7YFQ0_9BACT</name>
<evidence type="ECO:0000256" key="2">
    <source>
        <dbReference type="ARBA" id="ARBA00022692"/>
    </source>
</evidence>
<dbReference type="AlphaFoldDB" id="A0A5K7YFQ0"/>
<keyword evidence="7" id="KW-1185">Reference proteome</keyword>
<dbReference type="EMBL" id="AP021874">
    <property type="protein sequence ID" value="BBO68362.1"/>
    <property type="molecule type" value="Genomic_DNA"/>
</dbReference>
<dbReference type="GO" id="GO:0046819">
    <property type="term" value="P:protein secretion by the type V secretion system"/>
    <property type="evidence" value="ECO:0007669"/>
    <property type="project" value="TreeGrafter"/>
</dbReference>
<keyword evidence="1" id="KW-0472">Membrane</keyword>